<feature type="compositionally biased region" description="Pro residues" evidence="9">
    <location>
        <begin position="129"/>
        <end position="139"/>
    </location>
</feature>
<evidence type="ECO:0000256" key="7">
    <source>
        <dbReference type="ARBA" id="ARBA00023180"/>
    </source>
</evidence>
<dbReference type="Proteomes" id="UP000811609">
    <property type="component" value="Chromosome 1"/>
</dbReference>
<evidence type="ECO:0000256" key="6">
    <source>
        <dbReference type="ARBA" id="ARBA00023157"/>
    </source>
</evidence>
<keyword evidence="13" id="KW-1185">Reference proteome</keyword>
<feature type="region of interest" description="Disordered" evidence="9">
    <location>
        <begin position="122"/>
        <end position="193"/>
    </location>
</feature>
<evidence type="ECO:0000256" key="5">
    <source>
        <dbReference type="ARBA" id="ARBA00022729"/>
    </source>
</evidence>
<feature type="domain" description="Bifunctional inhibitor/plant lipid transfer protein/seed storage helical" evidence="11">
    <location>
        <begin position="32"/>
        <end position="111"/>
    </location>
</feature>
<organism evidence="12 13">
    <name type="scientific">Carya illinoinensis</name>
    <name type="common">Pecan</name>
    <dbReference type="NCBI Taxonomy" id="32201"/>
    <lineage>
        <taxon>Eukaryota</taxon>
        <taxon>Viridiplantae</taxon>
        <taxon>Streptophyta</taxon>
        <taxon>Embryophyta</taxon>
        <taxon>Tracheophyta</taxon>
        <taxon>Spermatophyta</taxon>
        <taxon>Magnoliopsida</taxon>
        <taxon>eudicotyledons</taxon>
        <taxon>Gunneridae</taxon>
        <taxon>Pentapetalae</taxon>
        <taxon>rosids</taxon>
        <taxon>fabids</taxon>
        <taxon>Fagales</taxon>
        <taxon>Juglandaceae</taxon>
        <taxon>Carya</taxon>
    </lineage>
</organism>
<comment type="caution">
    <text evidence="12">The sequence shown here is derived from an EMBL/GenBank/DDBJ whole genome shotgun (WGS) entry which is preliminary data.</text>
</comment>
<keyword evidence="3" id="KW-1003">Cell membrane</keyword>
<comment type="similarity">
    <text evidence="2">Belongs to the plant LTP family.</text>
</comment>
<keyword evidence="5 10" id="KW-0732">Signal</keyword>
<comment type="subcellular location">
    <subcellularLocation>
        <location evidence="1">Cell membrane</location>
        <topology evidence="1">Lipid-anchor</topology>
        <topology evidence="1">GPI-anchor</topology>
    </subcellularLocation>
</comment>
<keyword evidence="7" id="KW-0325">Glycoprotein</keyword>
<feature type="signal peptide" evidence="10">
    <location>
        <begin position="1"/>
        <end position="26"/>
    </location>
</feature>
<sequence>MELFYPCSRIVPILAMVVVLIIPVYGQIGTPCNTSMISSFTPCLSFVTNSTANGNSPSAACCNSLKSLTSGSKDCFCLIVTGNVPLQVPINQSLGISLPSACNMPGVPLQCKASGAPIPAPGPVSLEPAPSPGLSPTPSPKASSVPEPISPAQAPQSDTTPLLNPPFPTVDSEAPTATTGSRPVLTPSAAMPSHSLSPSFLLLVLGVSVLNYYW</sequence>
<protein>
    <recommendedName>
        <fullName evidence="11">Bifunctional inhibitor/plant lipid transfer protein/seed storage helical domain-containing protein</fullName>
    </recommendedName>
</protein>
<dbReference type="Gene3D" id="1.10.110.10">
    <property type="entry name" value="Plant lipid-transfer and hydrophobic proteins"/>
    <property type="match status" value="1"/>
</dbReference>
<keyword evidence="4" id="KW-0336">GPI-anchor</keyword>
<dbReference type="Pfam" id="PF14368">
    <property type="entry name" value="LTP_2"/>
    <property type="match status" value="1"/>
</dbReference>
<dbReference type="GO" id="GO:0098552">
    <property type="term" value="C:side of membrane"/>
    <property type="evidence" value="ECO:0007669"/>
    <property type="project" value="UniProtKB-KW"/>
</dbReference>
<dbReference type="SUPFAM" id="SSF47699">
    <property type="entry name" value="Bifunctional inhibitor/lipid-transfer protein/seed storage 2S albumin"/>
    <property type="match status" value="1"/>
</dbReference>
<keyword evidence="4" id="KW-0472">Membrane</keyword>
<keyword evidence="8" id="KW-0449">Lipoprotein</keyword>
<evidence type="ECO:0000256" key="1">
    <source>
        <dbReference type="ARBA" id="ARBA00004609"/>
    </source>
</evidence>
<evidence type="ECO:0000256" key="9">
    <source>
        <dbReference type="SAM" id="MobiDB-lite"/>
    </source>
</evidence>
<evidence type="ECO:0000256" key="2">
    <source>
        <dbReference type="ARBA" id="ARBA00009748"/>
    </source>
</evidence>
<keyword evidence="6" id="KW-1015">Disulfide bond</keyword>
<dbReference type="OrthoDB" id="1914452at2759"/>
<evidence type="ECO:0000313" key="13">
    <source>
        <dbReference type="Proteomes" id="UP000811609"/>
    </source>
</evidence>
<evidence type="ECO:0000256" key="3">
    <source>
        <dbReference type="ARBA" id="ARBA00022475"/>
    </source>
</evidence>
<dbReference type="CDD" id="cd00010">
    <property type="entry name" value="AAI_LTSS"/>
    <property type="match status" value="1"/>
</dbReference>
<dbReference type="EMBL" id="CM031809">
    <property type="protein sequence ID" value="KAG6668818.1"/>
    <property type="molecule type" value="Genomic_DNA"/>
</dbReference>
<evidence type="ECO:0000259" key="11">
    <source>
        <dbReference type="SMART" id="SM00499"/>
    </source>
</evidence>
<accession>A0A8T1RPY4</accession>
<reference evidence="12" key="1">
    <citation type="submission" date="2020-12" db="EMBL/GenBank/DDBJ databases">
        <title>WGS assembly of Carya illinoinensis cv. Pawnee.</title>
        <authorList>
            <person name="Platts A."/>
            <person name="Shu S."/>
            <person name="Wright S."/>
            <person name="Barry K."/>
            <person name="Edger P."/>
            <person name="Pires J.C."/>
            <person name="Schmutz J."/>
        </authorList>
    </citation>
    <scope>NUCLEOTIDE SEQUENCE</scope>
    <source>
        <tissue evidence="12">Leaf</tissue>
    </source>
</reference>
<feature type="chain" id="PRO_5035822605" description="Bifunctional inhibitor/plant lipid transfer protein/seed storage helical domain-containing protein" evidence="10">
    <location>
        <begin position="27"/>
        <end position="214"/>
    </location>
</feature>
<evidence type="ECO:0000256" key="4">
    <source>
        <dbReference type="ARBA" id="ARBA00022622"/>
    </source>
</evidence>
<dbReference type="AlphaFoldDB" id="A0A8T1RPY4"/>
<dbReference type="InterPro" id="IPR043325">
    <property type="entry name" value="LTSS"/>
</dbReference>
<dbReference type="PANTHER" id="PTHR33044">
    <property type="entry name" value="BIFUNCTIONAL INHIBITOR/LIPID-TRANSFER PROTEIN/SEED STORAGE 2S ALBUMIN SUPERFAMILY PROTEIN-RELATED"/>
    <property type="match status" value="1"/>
</dbReference>
<evidence type="ECO:0000256" key="8">
    <source>
        <dbReference type="ARBA" id="ARBA00023288"/>
    </source>
</evidence>
<evidence type="ECO:0000313" key="12">
    <source>
        <dbReference type="EMBL" id="KAG6668818.1"/>
    </source>
</evidence>
<dbReference type="InterPro" id="IPR036312">
    <property type="entry name" value="Bifun_inhib/LTP/seed_sf"/>
</dbReference>
<feature type="compositionally biased region" description="Polar residues" evidence="9">
    <location>
        <begin position="153"/>
        <end position="162"/>
    </location>
</feature>
<proteinExistence type="inferred from homology"/>
<dbReference type="InterPro" id="IPR016140">
    <property type="entry name" value="Bifunc_inhib/LTP/seed_store"/>
</dbReference>
<name>A0A8T1RPY4_CARIL</name>
<gene>
    <name evidence="12" type="ORF">CIPAW_01G198500</name>
</gene>
<dbReference type="GO" id="GO:0005886">
    <property type="term" value="C:plasma membrane"/>
    <property type="evidence" value="ECO:0007669"/>
    <property type="project" value="UniProtKB-SubCell"/>
</dbReference>
<dbReference type="SMART" id="SM00499">
    <property type="entry name" value="AAI"/>
    <property type="match status" value="1"/>
</dbReference>
<evidence type="ECO:0000256" key="10">
    <source>
        <dbReference type="SAM" id="SignalP"/>
    </source>
</evidence>